<dbReference type="RefSeq" id="WP_310258547.1">
    <property type="nucleotide sequence ID" value="NZ_JAVDWA010000003.1"/>
</dbReference>
<name>A0ABU1U0T5_9BACL</name>
<feature type="transmembrane region" description="Helical" evidence="1">
    <location>
        <begin position="7"/>
        <end position="28"/>
    </location>
</feature>
<gene>
    <name evidence="2" type="ORF">J2X07_002060</name>
</gene>
<feature type="transmembrane region" description="Helical" evidence="1">
    <location>
        <begin position="40"/>
        <end position="58"/>
    </location>
</feature>
<sequence>MKNAKTLKILFIFITVLMIASIIFGVITENAQDYHLTDRLLAGVFGTAIVILFNYLIYKILSKIWK</sequence>
<keyword evidence="1" id="KW-1133">Transmembrane helix</keyword>
<keyword evidence="1" id="KW-0472">Membrane</keyword>
<comment type="caution">
    <text evidence="2">The sequence shown here is derived from an EMBL/GenBank/DDBJ whole genome shotgun (WGS) entry which is preliminary data.</text>
</comment>
<organism evidence="2 3">
    <name type="scientific">Fictibacillus barbaricus</name>
    <dbReference type="NCBI Taxonomy" id="182136"/>
    <lineage>
        <taxon>Bacteria</taxon>
        <taxon>Bacillati</taxon>
        <taxon>Bacillota</taxon>
        <taxon>Bacilli</taxon>
        <taxon>Bacillales</taxon>
        <taxon>Fictibacillaceae</taxon>
        <taxon>Fictibacillus</taxon>
    </lineage>
</organism>
<dbReference type="EMBL" id="JAVDWA010000003">
    <property type="protein sequence ID" value="MDR7073074.1"/>
    <property type="molecule type" value="Genomic_DNA"/>
</dbReference>
<evidence type="ECO:0000313" key="3">
    <source>
        <dbReference type="Proteomes" id="UP001258181"/>
    </source>
</evidence>
<keyword evidence="1" id="KW-0812">Transmembrane</keyword>
<reference evidence="2 3" key="1">
    <citation type="submission" date="2023-07" db="EMBL/GenBank/DDBJ databases">
        <title>Sorghum-associated microbial communities from plants grown in Nebraska, USA.</title>
        <authorList>
            <person name="Schachtman D."/>
        </authorList>
    </citation>
    <scope>NUCLEOTIDE SEQUENCE [LARGE SCALE GENOMIC DNA]</scope>
    <source>
        <strain evidence="2 3">BE211</strain>
    </source>
</reference>
<keyword evidence="3" id="KW-1185">Reference proteome</keyword>
<accession>A0ABU1U0T5</accession>
<protein>
    <submittedName>
        <fullName evidence="2">Membrane-anchored protein</fullName>
    </submittedName>
</protein>
<proteinExistence type="predicted"/>
<dbReference type="Proteomes" id="UP001258181">
    <property type="component" value="Unassembled WGS sequence"/>
</dbReference>
<evidence type="ECO:0000313" key="2">
    <source>
        <dbReference type="EMBL" id="MDR7073074.1"/>
    </source>
</evidence>
<evidence type="ECO:0000256" key="1">
    <source>
        <dbReference type="SAM" id="Phobius"/>
    </source>
</evidence>